<dbReference type="InterPro" id="IPR008407">
    <property type="entry name" value="Brnchd-chn_aa_trnsp_AzlD"/>
</dbReference>
<sequence>MPDVGYLASVVAVASTVTWALRALPFALLAPLRASSVVPYLATSMPVGVMAILVVHTLRHTPLTAPPYGATVGIALAATVALHLWRHNVVLSIAGGTAVHVVLASVVFTG</sequence>
<keyword evidence="1" id="KW-1133">Transmembrane helix</keyword>
<feature type="transmembrane region" description="Helical" evidence="1">
    <location>
        <begin position="37"/>
        <end position="59"/>
    </location>
</feature>
<dbReference type="AlphaFoldDB" id="A0A561STN7"/>
<comment type="caution">
    <text evidence="2">The sequence shown here is derived from an EMBL/GenBank/DDBJ whole genome shotgun (WGS) entry which is preliminary data.</text>
</comment>
<keyword evidence="3" id="KW-1185">Reference proteome</keyword>
<reference evidence="2 3" key="1">
    <citation type="submission" date="2019-06" db="EMBL/GenBank/DDBJ databases">
        <title>Sequencing the genomes of 1000 actinobacteria strains.</title>
        <authorList>
            <person name="Klenk H.-P."/>
        </authorList>
    </citation>
    <scope>NUCLEOTIDE SEQUENCE [LARGE SCALE GENOMIC DNA]</scope>
    <source>
        <strain evidence="2 3">DSM 45671</strain>
    </source>
</reference>
<dbReference type="Pfam" id="PF05437">
    <property type="entry name" value="AzlD"/>
    <property type="match status" value="1"/>
</dbReference>
<gene>
    <name evidence="2" type="ORF">FHX44_114150</name>
</gene>
<accession>A0A561STN7</accession>
<organism evidence="2 3">
    <name type="scientific">Pseudonocardia hierapolitana</name>
    <dbReference type="NCBI Taxonomy" id="1128676"/>
    <lineage>
        <taxon>Bacteria</taxon>
        <taxon>Bacillati</taxon>
        <taxon>Actinomycetota</taxon>
        <taxon>Actinomycetes</taxon>
        <taxon>Pseudonocardiales</taxon>
        <taxon>Pseudonocardiaceae</taxon>
        <taxon>Pseudonocardia</taxon>
    </lineage>
</organism>
<feature type="transmembrane region" description="Helical" evidence="1">
    <location>
        <begin position="6"/>
        <end position="30"/>
    </location>
</feature>
<feature type="transmembrane region" description="Helical" evidence="1">
    <location>
        <begin position="89"/>
        <end position="108"/>
    </location>
</feature>
<evidence type="ECO:0000313" key="2">
    <source>
        <dbReference type="EMBL" id="TWF78230.1"/>
    </source>
</evidence>
<evidence type="ECO:0000256" key="1">
    <source>
        <dbReference type="SAM" id="Phobius"/>
    </source>
</evidence>
<dbReference type="EMBL" id="VIWU01000001">
    <property type="protein sequence ID" value="TWF78230.1"/>
    <property type="molecule type" value="Genomic_DNA"/>
</dbReference>
<feature type="transmembrane region" description="Helical" evidence="1">
    <location>
        <begin position="65"/>
        <end position="82"/>
    </location>
</feature>
<name>A0A561STN7_9PSEU</name>
<dbReference type="OrthoDB" id="5324916at2"/>
<keyword evidence="1" id="KW-0472">Membrane</keyword>
<protein>
    <submittedName>
        <fullName evidence="2">Branched-subunit amino acid transport protein AzlD</fullName>
    </submittedName>
</protein>
<dbReference type="PIRSF" id="PIRSF003203">
    <property type="entry name" value="AzlD"/>
    <property type="match status" value="1"/>
</dbReference>
<proteinExistence type="predicted"/>
<dbReference type="Proteomes" id="UP000321261">
    <property type="component" value="Unassembled WGS sequence"/>
</dbReference>
<dbReference type="RefSeq" id="WP_147257279.1">
    <property type="nucleotide sequence ID" value="NZ_VIWU01000001.1"/>
</dbReference>
<evidence type="ECO:0000313" key="3">
    <source>
        <dbReference type="Proteomes" id="UP000321261"/>
    </source>
</evidence>
<keyword evidence="1" id="KW-0812">Transmembrane</keyword>